<feature type="compositionally biased region" description="Polar residues" evidence="11">
    <location>
        <begin position="671"/>
        <end position="691"/>
    </location>
</feature>
<comment type="similarity">
    <text evidence="3">Belongs to the PIAS family.</text>
</comment>
<dbReference type="InterPro" id="IPR013083">
    <property type="entry name" value="Znf_RING/FYVE/PHD"/>
</dbReference>
<evidence type="ECO:0000256" key="7">
    <source>
        <dbReference type="ARBA" id="ARBA00022786"/>
    </source>
</evidence>
<dbReference type="Pfam" id="PF02891">
    <property type="entry name" value="zf-MIZ"/>
    <property type="match status" value="1"/>
</dbReference>
<dbReference type="SUPFAM" id="SSF68906">
    <property type="entry name" value="SAP domain"/>
    <property type="match status" value="1"/>
</dbReference>
<dbReference type="AlphaFoldDB" id="A0A060TCE0"/>
<evidence type="ECO:0000256" key="10">
    <source>
        <dbReference type="PROSITE-ProRule" id="PRU00452"/>
    </source>
</evidence>
<reference evidence="15" key="1">
    <citation type="submission" date="2014-02" db="EMBL/GenBank/DDBJ databases">
        <authorList>
            <person name="Genoscope - CEA"/>
        </authorList>
    </citation>
    <scope>NUCLEOTIDE SEQUENCE</scope>
    <source>
        <strain evidence="15">LS3</strain>
    </source>
</reference>
<dbReference type="Pfam" id="PF14324">
    <property type="entry name" value="PINIT"/>
    <property type="match status" value="1"/>
</dbReference>
<reference evidence="15" key="2">
    <citation type="submission" date="2014-06" db="EMBL/GenBank/DDBJ databases">
        <title>The complete genome of Blastobotrys (Arxula) adeninivorans LS3 - a yeast of biotechnological interest.</title>
        <authorList>
            <person name="Kunze G."/>
            <person name="Gaillardin C."/>
            <person name="Czernicka M."/>
            <person name="Durrens P."/>
            <person name="Martin T."/>
            <person name="Boer E."/>
            <person name="Gabaldon T."/>
            <person name="Cruz J."/>
            <person name="Talla E."/>
            <person name="Marck C."/>
            <person name="Goffeau A."/>
            <person name="Barbe V."/>
            <person name="Baret P."/>
            <person name="Baronian K."/>
            <person name="Beier S."/>
            <person name="Bleykasten C."/>
            <person name="Bode R."/>
            <person name="Casaregola S."/>
            <person name="Despons L."/>
            <person name="Fairhead C."/>
            <person name="Giersberg M."/>
            <person name="Gierski P."/>
            <person name="Hahnel U."/>
            <person name="Hartmann A."/>
            <person name="Jankowska D."/>
            <person name="Jubin C."/>
            <person name="Jung P."/>
            <person name="Lafontaine I."/>
            <person name="Leh-Louis V."/>
            <person name="Lemaire M."/>
            <person name="Marcet-Houben M."/>
            <person name="Mascher M."/>
            <person name="Morel G."/>
            <person name="Richard G.-F."/>
            <person name="Riechen J."/>
            <person name="Sacerdot C."/>
            <person name="Sarkar A."/>
            <person name="Savel G."/>
            <person name="Schacherer J."/>
            <person name="Sherman D."/>
            <person name="Straub M.-L."/>
            <person name="Stein N."/>
            <person name="Thierry A."/>
            <person name="Trautwein-Schult A."/>
            <person name="Westhof E."/>
            <person name="Worch S."/>
            <person name="Dujon B."/>
            <person name="Souciet J.-L."/>
            <person name="Wincker P."/>
            <person name="Scholz U."/>
            <person name="Neuveglise N."/>
        </authorList>
    </citation>
    <scope>NUCLEOTIDE SEQUENCE</scope>
    <source>
        <strain evidence="15">LS3</strain>
    </source>
</reference>
<evidence type="ECO:0000256" key="5">
    <source>
        <dbReference type="ARBA" id="ARBA00022723"/>
    </source>
</evidence>
<keyword evidence="8" id="KW-0862">Zinc</keyword>
<feature type="domain" description="PINIT" evidence="14">
    <location>
        <begin position="133"/>
        <end position="288"/>
    </location>
</feature>
<dbReference type="InterPro" id="IPR038654">
    <property type="entry name" value="PINIT_sf"/>
</dbReference>
<dbReference type="EMBL" id="HG937692">
    <property type="protein sequence ID" value="CDP36876.1"/>
    <property type="molecule type" value="Genomic_DNA"/>
</dbReference>
<evidence type="ECO:0000256" key="6">
    <source>
        <dbReference type="ARBA" id="ARBA00022771"/>
    </source>
</evidence>
<keyword evidence="6 10" id="KW-0863">Zinc-finger</keyword>
<evidence type="ECO:0000256" key="8">
    <source>
        <dbReference type="ARBA" id="ARBA00022833"/>
    </source>
</evidence>
<sequence length="781" mass="85749">MATSDVQALYEELIHVSDTFKVAQLKNVLKSLGLATGGRKADLLARIKDYAQVQLRRGDYGRLRLVHDKVIQHVEGSGPSRATSVSSHRSMSIPYSLSVNNLNQRYSNPVPLHPSPIHTLHQSSSPLQYANVQSVRSQPAPNLNDIKFRNSPFYSVIKPLHDGALFQADSSPNVRMTLGRNFVLDASDTRSIMDGERGIYILCTTYDTLINLRESVIQLPPYFNIRVNEDDLKISRGIRNKPGTAHPADATAAVKKNITAGKLRHAIEMTAVKSKDSFVAGAFLVEPHSQEQLVASIKAKEMHPKRETLQRIKEHYGGDDEIEATTTVHSLRDPVMGMKIETPVRSQACDHIDCFDAGAFISLQTQAEVWNCTVCNKIVSYESLRVDEYIKEILDNTSEEVQEVQIHPDGTWSANDVKMEEDDDESESDEDMEAFRRRIAQPKGKGKVEEVVILSDSDEEVPGPANGTTGSTTNNTAAPSLPHQSLSDHPQQQQQQHQQQYLSLPHQQSTTYSQQSPTLPQQQSTTYSQQSPTLPQQQSPHEPQNQLQLPPQDQSPPHGEEQQQQQQTSKDDDGLFAPEVAENDGRQPRNSASSGPTGFDFGESDLFSSDRDQFDGTSHSNSIVPSLSNFGSSSLFDSPGASDTNGEDRLNLFDGSSLANSRENALLALLSKNSGRTNGNSGAEDNSQREGSYNGRVNGADHSSNVQGSTDMNEADGANGSAYKRPRLNPSPYENEARGSPLATPGNGHLVRSAELPPPSRPLPRPPVQTEVIDLTLSDDE</sequence>
<dbReference type="PROSITE" id="PS50800">
    <property type="entry name" value="SAP"/>
    <property type="match status" value="1"/>
</dbReference>
<evidence type="ECO:0000256" key="3">
    <source>
        <dbReference type="ARBA" id="ARBA00005383"/>
    </source>
</evidence>
<evidence type="ECO:0000259" key="12">
    <source>
        <dbReference type="PROSITE" id="PS50800"/>
    </source>
</evidence>
<organism evidence="15">
    <name type="scientific">Blastobotrys adeninivorans</name>
    <name type="common">Yeast</name>
    <name type="synonym">Arxula adeninivorans</name>
    <dbReference type="NCBI Taxonomy" id="409370"/>
    <lineage>
        <taxon>Eukaryota</taxon>
        <taxon>Fungi</taxon>
        <taxon>Dikarya</taxon>
        <taxon>Ascomycota</taxon>
        <taxon>Saccharomycotina</taxon>
        <taxon>Dipodascomycetes</taxon>
        <taxon>Dipodascales</taxon>
        <taxon>Trichomonascaceae</taxon>
        <taxon>Blastobotrys</taxon>
    </lineage>
</organism>
<dbReference type="GO" id="GO:0008270">
    <property type="term" value="F:zinc ion binding"/>
    <property type="evidence" value="ECO:0007669"/>
    <property type="project" value="UniProtKB-KW"/>
</dbReference>
<evidence type="ECO:0000256" key="9">
    <source>
        <dbReference type="ARBA" id="ARBA00023242"/>
    </source>
</evidence>
<evidence type="ECO:0000256" key="4">
    <source>
        <dbReference type="ARBA" id="ARBA00022679"/>
    </source>
</evidence>
<evidence type="ECO:0000256" key="1">
    <source>
        <dbReference type="ARBA" id="ARBA00004123"/>
    </source>
</evidence>
<evidence type="ECO:0000259" key="13">
    <source>
        <dbReference type="PROSITE" id="PS51044"/>
    </source>
</evidence>
<dbReference type="SMART" id="SM00513">
    <property type="entry name" value="SAP"/>
    <property type="match status" value="1"/>
</dbReference>
<dbReference type="GO" id="GO:0061665">
    <property type="term" value="F:SUMO ligase activity"/>
    <property type="evidence" value="ECO:0007669"/>
    <property type="project" value="TreeGrafter"/>
</dbReference>
<feature type="compositionally biased region" description="Pro residues" evidence="11">
    <location>
        <begin position="756"/>
        <end position="767"/>
    </location>
</feature>
<comment type="subcellular location">
    <subcellularLocation>
        <location evidence="1">Nucleus</location>
    </subcellularLocation>
</comment>
<gene>
    <name evidence="15" type="ORF">GNLVRS02_ARAD1B23034g</name>
</gene>
<dbReference type="GO" id="GO:0016925">
    <property type="term" value="P:protein sumoylation"/>
    <property type="evidence" value="ECO:0007669"/>
    <property type="project" value="UniProtKB-UniPathway"/>
</dbReference>
<keyword evidence="7" id="KW-0833">Ubl conjugation pathway</keyword>
<dbReference type="UniPathway" id="UPA00886"/>
<feature type="region of interest" description="Disordered" evidence="11">
    <location>
        <begin position="455"/>
        <end position="654"/>
    </location>
</feature>
<accession>A0A060TCE0</accession>
<keyword evidence="9" id="KW-0539">Nucleus</keyword>
<dbReference type="PANTHER" id="PTHR10782:SF4">
    <property type="entry name" value="TONALLI, ISOFORM E"/>
    <property type="match status" value="1"/>
</dbReference>
<evidence type="ECO:0000259" key="14">
    <source>
        <dbReference type="PROSITE" id="PS51466"/>
    </source>
</evidence>
<dbReference type="Pfam" id="PF02037">
    <property type="entry name" value="SAP"/>
    <property type="match status" value="1"/>
</dbReference>
<proteinExistence type="inferred from homology"/>
<name>A0A060TCE0_BLAAD</name>
<keyword evidence="5" id="KW-0479">Metal-binding</keyword>
<evidence type="ECO:0000313" key="15">
    <source>
        <dbReference type="EMBL" id="CDP36876.1"/>
    </source>
</evidence>
<dbReference type="InterPro" id="IPR036361">
    <property type="entry name" value="SAP_dom_sf"/>
</dbReference>
<feature type="compositionally biased region" description="Polar residues" evidence="11">
    <location>
        <begin position="701"/>
        <end position="712"/>
    </location>
</feature>
<dbReference type="InterPro" id="IPR023321">
    <property type="entry name" value="PINIT"/>
</dbReference>
<feature type="region of interest" description="Disordered" evidence="11">
    <location>
        <begin position="400"/>
        <end position="432"/>
    </location>
</feature>
<feature type="domain" description="SP-RING-type" evidence="13">
    <location>
        <begin position="318"/>
        <end position="399"/>
    </location>
</feature>
<feature type="region of interest" description="Disordered" evidence="11">
    <location>
        <begin position="669"/>
        <end position="781"/>
    </location>
</feature>
<dbReference type="PROSITE" id="PS51044">
    <property type="entry name" value="ZF_SP_RING"/>
    <property type="match status" value="1"/>
</dbReference>
<dbReference type="InterPro" id="IPR003034">
    <property type="entry name" value="SAP_dom"/>
</dbReference>
<comment type="pathway">
    <text evidence="2">Protein modification; protein sumoylation.</text>
</comment>
<dbReference type="GO" id="GO:0005634">
    <property type="term" value="C:nucleus"/>
    <property type="evidence" value="ECO:0007669"/>
    <property type="project" value="UniProtKB-SubCell"/>
</dbReference>
<feature type="compositionally biased region" description="Acidic residues" evidence="11">
    <location>
        <begin position="419"/>
        <end position="432"/>
    </location>
</feature>
<dbReference type="PANTHER" id="PTHR10782">
    <property type="entry name" value="ZINC FINGER MIZ DOMAIN-CONTAINING PROTEIN"/>
    <property type="match status" value="1"/>
</dbReference>
<feature type="domain" description="SAP" evidence="12">
    <location>
        <begin position="17"/>
        <end position="51"/>
    </location>
</feature>
<dbReference type="GO" id="GO:0000785">
    <property type="term" value="C:chromatin"/>
    <property type="evidence" value="ECO:0007669"/>
    <property type="project" value="TreeGrafter"/>
</dbReference>
<protein>
    <submittedName>
        <fullName evidence="15">ARAD1B23034p</fullName>
    </submittedName>
</protein>
<dbReference type="Gene3D" id="3.30.40.10">
    <property type="entry name" value="Zinc/RING finger domain, C3HC4 (zinc finger)"/>
    <property type="match status" value="1"/>
</dbReference>
<dbReference type="Gene3D" id="1.10.720.30">
    <property type="entry name" value="SAP domain"/>
    <property type="match status" value="1"/>
</dbReference>
<dbReference type="PhylomeDB" id="A0A060TCE0"/>
<dbReference type="InterPro" id="IPR004181">
    <property type="entry name" value="Znf_MIZ"/>
</dbReference>
<evidence type="ECO:0000256" key="11">
    <source>
        <dbReference type="SAM" id="MobiDB-lite"/>
    </source>
</evidence>
<feature type="compositionally biased region" description="Polar residues" evidence="11">
    <location>
        <begin position="615"/>
        <end position="644"/>
    </location>
</feature>
<keyword evidence="4" id="KW-0808">Transferase</keyword>
<dbReference type="Gene3D" id="2.60.120.780">
    <property type="entry name" value="PINIT domain"/>
    <property type="match status" value="1"/>
</dbReference>
<dbReference type="PROSITE" id="PS51466">
    <property type="entry name" value="PINIT"/>
    <property type="match status" value="1"/>
</dbReference>
<evidence type="ECO:0000256" key="2">
    <source>
        <dbReference type="ARBA" id="ARBA00004718"/>
    </source>
</evidence>
<feature type="compositionally biased region" description="Low complexity" evidence="11">
    <location>
        <begin position="462"/>
        <end position="567"/>
    </location>
</feature>